<dbReference type="GO" id="GO:0016020">
    <property type="term" value="C:membrane"/>
    <property type="evidence" value="ECO:0007669"/>
    <property type="project" value="UniProtKB-SubCell"/>
</dbReference>
<dbReference type="AlphaFoldDB" id="A0AAD5RHU8"/>
<feature type="transmembrane region" description="Helical" evidence="7">
    <location>
        <begin position="122"/>
        <end position="141"/>
    </location>
</feature>
<evidence type="ECO:0000313" key="9">
    <source>
        <dbReference type="EMBL" id="KAJ2893927.1"/>
    </source>
</evidence>
<evidence type="ECO:0000256" key="4">
    <source>
        <dbReference type="ARBA" id="ARBA00023136"/>
    </source>
</evidence>
<evidence type="ECO:0000256" key="3">
    <source>
        <dbReference type="ARBA" id="ARBA00022989"/>
    </source>
</evidence>
<evidence type="ECO:0000256" key="7">
    <source>
        <dbReference type="SAM" id="Phobius"/>
    </source>
</evidence>
<proteinExistence type="inferred from homology"/>
<feature type="transmembrane region" description="Helical" evidence="7">
    <location>
        <begin position="199"/>
        <end position="221"/>
    </location>
</feature>
<keyword evidence="4 7" id="KW-0472">Membrane</keyword>
<accession>A0AAD5RHU8</accession>
<dbReference type="PANTHER" id="PTHR33048:SF129">
    <property type="entry name" value="INTEGRAL MEMBRANE PROTEIN-RELATED"/>
    <property type="match status" value="1"/>
</dbReference>
<feature type="transmembrane region" description="Helical" evidence="7">
    <location>
        <begin position="233"/>
        <end position="255"/>
    </location>
</feature>
<feature type="compositionally biased region" description="Polar residues" evidence="6">
    <location>
        <begin position="455"/>
        <end position="473"/>
    </location>
</feature>
<reference evidence="9" key="1">
    <citation type="submission" date="2022-07" db="EMBL/GenBank/DDBJ databases">
        <title>Draft genome sequence of Zalerion maritima ATCC 34329, a (micro)plastics degrading marine fungus.</title>
        <authorList>
            <person name="Paco A."/>
            <person name="Goncalves M.F.M."/>
            <person name="Rocha-Santos T.A.P."/>
            <person name="Alves A."/>
        </authorList>
    </citation>
    <scope>NUCLEOTIDE SEQUENCE</scope>
    <source>
        <strain evidence="9">ATCC 34329</strain>
    </source>
</reference>
<feature type="transmembrane region" description="Helical" evidence="7">
    <location>
        <begin position="349"/>
        <end position="371"/>
    </location>
</feature>
<evidence type="ECO:0000256" key="2">
    <source>
        <dbReference type="ARBA" id="ARBA00022692"/>
    </source>
</evidence>
<evidence type="ECO:0000313" key="10">
    <source>
        <dbReference type="Proteomes" id="UP001201980"/>
    </source>
</evidence>
<feature type="transmembrane region" description="Helical" evidence="7">
    <location>
        <begin position="153"/>
        <end position="179"/>
    </location>
</feature>
<evidence type="ECO:0000256" key="5">
    <source>
        <dbReference type="ARBA" id="ARBA00038359"/>
    </source>
</evidence>
<dbReference type="PANTHER" id="PTHR33048">
    <property type="entry name" value="PTH11-LIKE INTEGRAL MEMBRANE PROTEIN (AFU_ORTHOLOGUE AFUA_5G11245)"/>
    <property type="match status" value="1"/>
</dbReference>
<evidence type="ECO:0000256" key="6">
    <source>
        <dbReference type="SAM" id="MobiDB-lite"/>
    </source>
</evidence>
<dbReference type="InterPro" id="IPR049326">
    <property type="entry name" value="Rhodopsin_dom_fungi"/>
</dbReference>
<name>A0AAD5RHU8_9PEZI</name>
<feature type="domain" description="Rhodopsin" evidence="8">
    <location>
        <begin position="137"/>
        <end position="379"/>
    </location>
</feature>
<feature type="transmembrane region" description="Helical" evidence="7">
    <location>
        <begin position="285"/>
        <end position="303"/>
    </location>
</feature>
<dbReference type="InterPro" id="IPR052337">
    <property type="entry name" value="SAT4-like"/>
</dbReference>
<dbReference type="EMBL" id="JAKWBI020000549">
    <property type="protein sequence ID" value="KAJ2893927.1"/>
    <property type="molecule type" value="Genomic_DNA"/>
</dbReference>
<keyword evidence="10" id="KW-1185">Reference proteome</keyword>
<sequence length="496" mass="54049">MVPCASLALVPVEGLLSRLRTEDAHLKLLFYLISLQRQPPTLNGQAPSFVISQTGTIGTHEGHALQDKAFLVVIRPARLRLYDSADVAIHPPTMRLPPYSVLASWPEPNYVDPETRGSANEIIALGLLILVTLMLGIRLYTRTVISHGFGPDDTLICLAYLPATAFAITNIVADHALGWNRHVWDVRLKYLTDGIKLSLASQSLFDVATSLTKLSMLAMLYRLACASKSRMRFVVLGMMIFVTLSGILFVPILIFQCKPISDYWTLSFQEQDCINESAYVTSAGIINTVVDLIVVLLPIHTVLSLQLAPRQRIIVIALFGAGFIATAAGVARTVLTWRMYNTDNFDVTWHAWSVWFASSIELFLGILCASIPATKPFFSQYLPQILGNIPSKVGRSRKGSKAVTDLESDASAACSVKRESRYISLNPPPIALARDFSSINTSGKPIAMVDVGEKSSPTASSMPETMPPSTGVSIASDWSPLGDSPTPLSPPNTHGR</sequence>
<feature type="region of interest" description="Disordered" evidence="6">
    <location>
        <begin position="452"/>
        <end position="496"/>
    </location>
</feature>
<evidence type="ECO:0000256" key="1">
    <source>
        <dbReference type="ARBA" id="ARBA00004141"/>
    </source>
</evidence>
<comment type="subcellular location">
    <subcellularLocation>
        <location evidence="1">Membrane</location>
        <topology evidence="1">Multi-pass membrane protein</topology>
    </subcellularLocation>
</comment>
<keyword evidence="2 7" id="KW-0812">Transmembrane</keyword>
<dbReference type="Proteomes" id="UP001201980">
    <property type="component" value="Unassembled WGS sequence"/>
</dbReference>
<keyword evidence="3 7" id="KW-1133">Transmembrane helix</keyword>
<protein>
    <recommendedName>
        <fullName evidence="8">Rhodopsin domain-containing protein</fullName>
    </recommendedName>
</protein>
<organism evidence="9 10">
    <name type="scientific">Zalerion maritima</name>
    <dbReference type="NCBI Taxonomy" id="339359"/>
    <lineage>
        <taxon>Eukaryota</taxon>
        <taxon>Fungi</taxon>
        <taxon>Dikarya</taxon>
        <taxon>Ascomycota</taxon>
        <taxon>Pezizomycotina</taxon>
        <taxon>Sordariomycetes</taxon>
        <taxon>Lulworthiomycetidae</taxon>
        <taxon>Lulworthiales</taxon>
        <taxon>Lulworthiaceae</taxon>
        <taxon>Zalerion</taxon>
    </lineage>
</organism>
<evidence type="ECO:0000259" key="8">
    <source>
        <dbReference type="Pfam" id="PF20684"/>
    </source>
</evidence>
<comment type="caution">
    <text evidence="9">The sequence shown here is derived from an EMBL/GenBank/DDBJ whole genome shotgun (WGS) entry which is preliminary data.</text>
</comment>
<gene>
    <name evidence="9" type="ORF">MKZ38_008077</name>
</gene>
<feature type="transmembrane region" description="Helical" evidence="7">
    <location>
        <begin position="315"/>
        <end position="337"/>
    </location>
</feature>
<dbReference type="Pfam" id="PF20684">
    <property type="entry name" value="Fung_rhodopsin"/>
    <property type="match status" value="1"/>
</dbReference>
<comment type="similarity">
    <text evidence="5">Belongs to the SAT4 family.</text>
</comment>